<evidence type="ECO:0000256" key="8">
    <source>
        <dbReference type="ARBA" id="ARBA00022692"/>
    </source>
</evidence>
<dbReference type="GO" id="GO:0030288">
    <property type="term" value="C:outer membrane-bounded periplasmic space"/>
    <property type="evidence" value="ECO:0007669"/>
    <property type="project" value="TreeGrafter"/>
</dbReference>
<dbReference type="SUPFAM" id="SSF56601">
    <property type="entry name" value="beta-lactamase/transpeptidase-like"/>
    <property type="match status" value="1"/>
</dbReference>
<dbReference type="PROSITE" id="PS51257">
    <property type="entry name" value="PROKAR_LIPOPROTEIN"/>
    <property type="match status" value="1"/>
</dbReference>
<accession>A0A0D5NG49</accession>
<dbReference type="PATRIC" id="fig|1126833.4.peg.908"/>
<dbReference type="PANTHER" id="PTHR32282:SF32">
    <property type="entry name" value="PENICILLIN-BINDING PROTEIN 2A"/>
    <property type="match status" value="1"/>
</dbReference>
<reference evidence="23" key="2">
    <citation type="submission" date="2015-03" db="EMBL/GenBank/DDBJ databases">
        <title>Genome sequence of Paenibacillus beijingensis strain DSM 24997T.</title>
        <authorList>
            <person name="Kwak Y."/>
            <person name="Shin J.-H."/>
        </authorList>
    </citation>
    <scope>NUCLEOTIDE SEQUENCE [LARGE SCALE GENOMIC DNA]</scope>
    <source>
        <strain evidence="23">DSM 24997</strain>
    </source>
</reference>
<dbReference type="OrthoDB" id="9766909at2"/>
<dbReference type="GO" id="GO:0009002">
    <property type="term" value="F:serine-type D-Ala-D-Ala carboxypeptidase activity"/>
    <property type="evidence" value="ECO:0007669"/>
    <property type="project" value="UniProtKB-EC"/>
</dbReference>
<evidence type="ECO:0000259" key="21">
    <source>
        <dbReference type="Pfam" id="PF00912"/>
    </source>
</evidence>
<dbReference type="Gene3D" id="3.40.710.10">
    <property type="entry name" value="DD-peptidase/beta-lactamase superfamily"/>
    <property type="match status" value="1"/>
</dbReference>
<keyword evidence="14" id="KW-0511">Multifunctional enzyme</keyword>
<evidence type="ECO:0000313" key="23">
    <source>
        <dbReference type="Proteomes" id="UP000032633"/>
    </source>
</evidence>
<reference evidence="22 23" key="1">
    <citation type="journal article" date="2015" name="J. Biotechnol.">
        <title>Complete genome sequence of Paenibacillus beijingensis 7188(T) (=DSM 24997(T)), a novel rhizobacterium from jujube garden soil.</title>
        <authorList>
            <person name="Kwak Y."/>
            <person name="Shin J.H."/>
        </authorList>
    </citation>
    <scope>NUCLEOTIDE SEQUENCE [LARGE SCALE GENOMIC DNA]</scope>
    <source>
        <strain evidence="22 23">DSM 24997</strain>
    </source>
</reference>
<dbReference type="FunFam" id="1.10.3810.10:FF:000001">
    <property type="entry name" value="Penicillin-binding protein 1A"/>
    <property type="match status" value="1"/>
</dbReference>
<dbReference type="Pfam" id="PF00905">
    <property type="entry name" value="Transpeptidase"/>
    <property type="match status" value="1"/>
</dbReference>
<dbReference type="Pfam" id="PF00912">
    <property type="entry name" value="Transgly"/>
    <property type="match status" value="1"/>
</dbReference>
<dbReference type="InterPro" id="IPR001264">
    <property type="entry name" value="Glyco_trans_51"/>
</dbReference>
<organism evidence="22 23">
    <name type="scientific">Paenibacillus beijingensis</name>
    <dbReference type="NCBI Taxonomy" id="1126833"/>
    <lineage>
        <taxon>Bacteria</taxon>
        <taxon>Bacillati</taxon>
        <taxon>Bacillota</taxon>
        <taxon>Bacilli</taxon>
        <taxon>Bacillales</taxon>
        <taxon>Paenibacillaceae</taxon>
        <taxon>Paenibacillus</taxon>
    </lineage>
</organism>
<dbReference type="Proteomes" id="UP000032633">
    <property type="component" value="Chromosome"/>
</dbReference>
<keyword evidence="3" id="KW-1003">Cell membrane</keyword>
<evidence type="ECO:0000256" key="2">
    <source>
        <dbReference type="ARBA" id="ARBA00007739"/>
    </source>
</evidence>
<evidence type="ECO:0000256" key="3">
    <source>
        <dbReference type="ARBA" id="ARBA00022475"/>
    </source>
</evidence>
<dbReference type="InterPro" id="IPR023346">
    <property type="entry name" value="Lysozyme-like_dom_sf"/>
</dbReference>
<sequence>MKAENAARKSKSKSKRTIFRWALLIAAGLIVVGCAAGWGVFRMLVAVQDVSLLDKPLPSATIIYDHTGNEASRIAQNVIEPVGYDAMPKHLIEAVVAIEDKRFFEHDGMDLRGIMRALFTNITAGGTVQGGSTITQQLAKNVFLSHERTWKRKWSEVLLARKIEENYDKPKIMEMYLNKIYFGEGAWGIKRAAETYFGKPVSRLTLSESALLAGLIKAPSALTPYKHPEKAKERRNLVLETMREQGFIDEQTCKQASRIPVMLKGAKPDRTNGIKHPYYVDQIIREASNLYGLSENDVLHGGLRIYTEMDPHMQQTAERVYANDSLFPESSSDQLIQSGSVLVDPRDGGIRALVGGRGDQPFRGFNRAVQLKRQPGSTMKPIAVYTPALERGYSPEDTLLDEPVDFGGYQPKNAGGSYHGEVTLYEALIHSYNVPAVRLLDEIGIDAGMDAAARFGLKLTDADRTLGLALGGLQEGVSPLEMAEAFGVFASDGVRMPAHTIKRIETADGAVLAEAGSPSGVKTTEQLVARTMTAMLEGVVREGTGEAAALADRPVAGKTGTTQMPGTNGEGAKDNWFVGYTPQLVCAVWLGYDQSDSSHFLTTTSKAAAAVFHAIMSEALQDEPVQPFPAVSVDQKKEKREDKERIKPKSEERESTDKHKDKDKHEDKGKGRDKDDEKRKGKDHRNEDD</sequence>
<evidence type="ECO:0000256" key="17">
    <source>
        <dbReference type="ARBA" id="ARBA00049902"/>
    </source>
</evidence>
<evidence type="ECO:0000256" key="19">
    <source>
        <dbReference type="SAM" id="Phobius"/>
    </source>
</evidence>
<dbReference type="InterPro" id="IPR036950">
    <property type="entry name" value="PBP_transglycosylase"/>
</dbReference>
<keyword evidence="13 19" id="KW-0472">Membrane</keyword>
<feature type="transmembrane region" description="Helical" evidence="19">
    <location>
        <begin position="21"/>
        <end position="41"/>
    </location>
</feature>
<keyword evidence="4" id="KW-0121">Carboxypeptidase</keyword>
<dbReference type="GO" id="GO:0008955">
    <property type="term" value="F:peptidoglycan glycosyltransferase activity"/>
    <property type="evidence" value="ECO:0007669"/>
    <property type="project" value="UniProtKB-EC"/>
</dbReference>
<dbReference type="STRING" id="1126833.VN24_04155"/>
<dbReference type="InterPro" id="IPR050396">
    <property type="entry name" value="Glycosyltr_51/Transpeptidase"/>
</dbReference>
<keyword evidence="7" id="KW-0808">Transferase</keyword>
<dbReference type="InterPro" id="IPR001460">
    <property type="entry name" value="PCN-bd_Tpept"/>
</dbReference>
<evidence type="ECO:0000256" key="14">
    <source>
        <dbReference type="ARBA" id="ARBA00023268"/>
    </source>
</evidence>
<evidence type="ECO:0000256" key="9">
    <source>
        <dbReference type="ARBA" id="ARBA00022801"/>
    </source>
</evidence>
<comment type="catalytic activity">
    <reaction evidence="17">
        <text>[GlcNAc-(1-&gt;4)-Mur2Ac(oyl-L-Ala-gamma-D-Glu-L-Lys-D-Ala-D-Ala)](n)-di-trans,octa-cis-undecaprenyl diphosphate + beta-D-GlcNAc-(1-&gt;4)-Mur2Ac(oyl-L-Ala-gamma-D-Glu-L-Lys-D-Ala-D-Ala)-di-trans,octa-cis-undecaprenyl diphosphate = [GlcNAc-(1-&gt;4)-Mur2Ac(oyl-L-Ala-gamma-D-Glu-L-Lys-D-Ala-D-Ala)](n+1)-di-trans,octa-cis-undecaprenyl diphosphate + di-trans,octa-cis-undecaprenyl diphosphate + H(+)</text>
        <dbReference type="Rhea" id="RHEA:23708"/>
        <dbReference type="Rhea" id="RHEA-COMP:9602"/>
        <dbReference type="Rhea" id="RHEA-COMP:9603"/>
        <dbReference type="ChEBI" id="CHEBI:15378"/>
        <dbReference type="ChEBI" id="CHEBI:58405"/>
        <dbReference type="ChEBI" id="CHEBI:60033"/>
        <dbReference type="ChEBI" id="CHEBI:78435"/>
        <dbReference type="EC" id="2.4.99.28"/>
    </reaction>
</comment>
<evidence type="ECO:0000256" key="18">
    <source>
        <dbReference type="SAM" id="MobiDB-lite"/>
    </source>
</evidence>
<comment type="similarity">
    <text evidence="2">In the N-terminal section; belongs to the glycosyltransferase 51 family.</text>
</comment>
<feature type="domain" description="Glycosyl transferase family 51" evidence="21">
    <location>
        <begin position="73"/>
        <end position="242"/>
    </location>
</feature>
<dbReference type="GO" id="GO:0009252">
    <property type="term" value="P:peptidoglycan biosynthetic process"/>
    <property type="evidence" value="ECO:0007669"/>
    <property type="project" value="UniProtKB-KW"/>
</dbReference>
<keyword evidence="10" id="KW-0133">Cell shape</keyword>
<dbReference type="KEGG" id="pbj:VN24_04155"/>
<evidence type="ECO:0000256" key="10">
    <source>
        <dbReference type="ARBA" id="ARBA00022960"/>
    </source>
</evidence>
<proteinExistence type="inferred from homology"/>
<keyword evidence="23" id="KW-1185">Reference proteome</keyword>
<evidence type="ECO:0000256" key="11">
    <source>
        <dbReference type="ARBA" id="ARBA00022984"/>
    </source>
</evidence>
<gene>
    <name evidence="22" type="ORF">VN24_04155</name>
</gene>
<dbReference type="GO" id="GO:0071555">
    <property type="term" value="P:cell wall organization"/>
    <property type="evidence" value="ECO:0007669"/>
    <property type="project" value="UniProtKB-KW"/>
</dbReference>
<evidence type="ECO:0000256" key="7">
    <source>
        <dbReference type="ARBA" id="ARBA00022679"/>
    </source>
</evidence>
<feature type="region of interest" description="Disordered" evidence="18">
    <location>
        <begin position="626"/>
        <end position="689"/>
    </location>
</feature>
<keyword evidence="8 19" id="KW-0812">Transmembrane</keyword>
<dbReference type="InterPro" id="IPR012338">
    <property type="entry name" value="Beta-lactam/transpept-like"/>
</dbReference>
<keyword evidence="6" id="KW-0328">Glycosyltransferase</keyword>
<evidence type="ECO:0000256" key="1">
    <source>
        <dbReference type="ARBA" id="ARBA00007090"/>
    </source>
</evidence>
<dbReference type="NCBIfam" id="TIGR02074">
    <property type="entry name" value="PBP_1a_fam"/>
    <property type="match status" value="1"/>
</dbReference>
<dbReference type="SUPFAM" id="SSF53955">
    <property type="entry name" value="Lysozyme-like"/>
    <property type="match status" value="1"/>
</dbReference>
<dbReference type="Gene3D" id="1.10.3810.10">
    <property type="entry name" value="Biosynthetic peptidoglycan transglycosylase-like"/>
    <property type="match status" value="1"/>
</dbReference>
<evidence type="ECO:0000256" key="12">
    <source>
        <dbReference type="ARBA" id="ARBA00022989"/>
    </source>
</evidence>
<evidence type="ECO:0000313" key="22">
    <source>
        <dbReference type="EMBL" id="AJY73952.1"/>
    </source>
</evidence>
<keyword evidence="12 19" id="KW-1133">Transmembrane helix</keyword>
<feature type="domain" description="Penicillin-binding protein transpeptidase" evidence="20">
    <location>
        <begin position="341"/>
        <end position="616"/>
    </location>
</feature>
<dbReference type="HOGENOM" id="CLU_006354_2_2_9"/>
<dbReference type="RefSeq" id="WP_045669388.1">
    <property type="nucleotide sequence ID" value="NZ_CP011058.1"/>
</dbReference>
<evidence type="ECO:0000256" key="5">
    <source>
        <dbReference type="ARBA" id="ARBA00022670"/>
    </source>
</evidence>
<comment type="catalytic activity">
    <reaction evidence="16">
        <text>Preferential cleavage: (Ac)2-L-Lys-D-Ala-|-D-Ala. Also transpeptidation of peptidyl-alanyl moieties that are N-acyl substituents of D-alanine.</text>
        <dbReference type="EC" id="3.4.16.4"/>
    </reaction>
</comment>
<name>A0A0D5NG49_9BACL</name>
<dbReference type="GO" id="GO:0006508">
    <property type="term" value="P:proteolysis"/>
    <property type="evidence" value="ECO:0007669"/>
    <property type="project" value="UniProtKB-KW"/>
</dbReference>
<dbReference type="EMBL" id="CP011058">
    <property type="protein sequence ID" value="AJY73952.1"/>
    <property type="molecule type" value="Genomic_DNA"/>
</dbReference>
<keyword evidence="9" id="KW-0378">Hydrolase</keyword>
<dbReference type="PANTHER" id="PTHR32282">
    <property type="entry name" value="BINDING PROTEIN TRANSPEPTIDASE, PUTATIVE-RELATED"/>
    <property type="match status" value="1"/>
</dbReference>
<evidence type="ECO:0000259" key="20">
    <source>
        <dbReference type="Pfam" id="PF00905"/>
    </source>
</evidence>
<keyword evidence="5" id="KW-0645">Protease</keyword>
<dbReference type="GO" id="GO:0008658">
    <property type="term" value="F:penicillin binding"/>
    <property type="evidence" value="ECO:0007669"/>
    <property type="project" value="InterPro"/>
</dbReference>
<dbReference type="GO" id="GO:0008360">
    <property type="term" value="P:regulation of cell shape"/>
    <property type="evidence" value="ECO:0007669"/>
    <property type="project" value="UniProtKB-KW"/>
</dbReference>
<evidence type="ECO:0000256" key="4">
    <source>
        <dbReference type="ARBA" id="ARBA00022645"/>
    </source>
</evidence>
<keyword evidence="15" id="KW-0961">Cell wall biogenesis/degradation</keyword>
<dbReference type="AlphaFoldDB" id="A0A0D5NG49"/>
<feature type="compositionally biased region" description="Basic and acidic residues" evidence="18">
    <location>
        <begin position="634"/>
        <end position="689"/>
    </location>
</feature>
<protein>
    <submittedName>
        <fullName evidence="22">Penicillin-binding protein</fullName>
    </submittedName>
</protein>
<comment type="similarity">
    <text evidence="1">In the C-terminal section; belongs to the transpeptidase family.</text>
</comment>
<evidence type="ECO:0000256" key="6">
    <source>
        <dbReference type="ARBA" id="ARBA00022676"/>
    </source>
</evidence>
<keyword evidence="11" id="KW-0573">Peptidoglycan synthesis</keyword>
<evidence type="ECO:0000256" key="15">
    <source>
        <dbReference type="ARBA" id="ARBA00023316"/>
    </source>
</evidence>
<evidence type="ECO:0000256" key="13">
    <source>
        <dbReference type="ARBA" id="ARBA00023136"/>
    </source>
</evidence>
<evidence type="ECO:0000256" key="16">
    <source>
        <dbReference type="ARBA" id="ARBA00034000"/>
    </source>
</evidence>